<proteinExistence type="predicted"/>
<dbReference type="GO" id="GO:0051260">
    <property type="term" value="P:protein homooligomerization"/>
    <property type="evidence" value="ECO:0007669"/>
    <property type="project" value="InterPro"/>
</dbReference>
<comment type="caution">
    <text evidence="2">The sequence shown here is derived from an EMBL/GenBank/DDBJ whole genome shotgun (WGS) entry which is preliminary data.</text>
</comment>
<name>A0A9Q1FNX3_SYNKA</name>
<evidence type="ECO:0000313" key="2">
    <source>
        <dbReference type="EMBL" id="KAJ8363339.1"/>
    </source>
</evidence>
<accession>A0A9Q1FNX3</accession>
<gene>
    <name evidence="2" type="ORF">SKAU_G00121700</name>
</gene>
<dbReference type="InterPro" id="IPR011333">
    <property type="entry name" value="SKP1/BTB/POZ_sf"/>
</dbReference>
<dbReference type="OrthoDB" id="1244179at2759"/>
<dbReference type="Proteomes" id="UP001152622">
    <property type="component" value="Chromosome 4"/>
</dbReference>
<dbReference type="GO" id="GO:0031463">
    <property type="term" value="C:Cul3-RING ubiquitin ligase complex"/>
    <property type="evidence" value="ECO:0007669"/>
    <property type="project" value="TreeGrafter"/>
</dbReference>
<dbReference type="GO" id="GO:0043161">
    <property type="term" value="P:proteasome-mediated ubiquitin-dependent protein catabolic process"/>
    <property type="evidence" value="ECO:0007669"/>
    <property type="project" value="TreeGrafter"/>
</dbReference>
<evidence type="ECO:0000313" key="3">
    <source>
        <dbReference type="Proteomes" id="UP001152622"/>
    </source>
</evidence>
<dbReference type="GO" id="GO:0097602">
    <property type="term" value="F:cullin family protein binding"/>
    <property type="evidence" value="ECO:0007669"/>
    <property type="project" value="TreeGrafter"/>
</dbReference>
<dbReference type="PANTHER" id="PTHR14958">
    <property type="entry name" value="POTASSIUM CHANNEL TETRAMERISATION DOMAIN CONTAINING PROTEIN"/>
    <property type="match status" value="1"/>
</dbReference>
<dbReference type="Gene3D" id="6.10.140.750">
    <property type="match status" value="1"/>
</dbReference>
<feature type="domain" description="Potassium channel tetramerisation-type BTB" evidence="1">
    <location>
        <begin position="39"/>
        <end position="122"/>
    </location>
</feature>
<dbReference type="AlphaFoldDB" id="A0A9Q1FNX3"/>
<keyword evidence="3" id="KW-1185">Reference proteome</keyword>
<organism evidence="2 3">
    <name type="scientific">Synaphobranchus kaupii</name>
    <name type="common">Kaup's arrowtooth eel</name>
    <dbReference type="NCBI Taxonomy" id="118154"/>
    <lineage>
        <taxon>Eukaryota</taxon>
        <taxon>Metazoa</taxon>
        <taxon>Chordata</taxon>
        <taxon>Craniata</taxon>
        <taxon>Vertebrata</taxon>
        <taxon>Euteleostomi</taxon>
        <taxon>Actinopterygii</taxon>
        <taxon>Neopterygii</taxon>
        <taxon>Teleostei</taxon>
        <taxon>Anguilliformes</taxon>
        <taxon>Synaphobranchidae</taxon>
        <taxon>Synaphobranchus</taxon>
    </lineage>
</organism>
<evidence type="ECO:0000259" key="1">
    <source>
        <dbReference type="Pfam" id="PF02214"/>
    </source>
</evidence>
<dbReference type="PANTHER" id="PTHR14958:SF31">
    <property type="entry name" value="BTB_POZ DOMAIN-CONTAINING PROTEIN KCTD5-LIKE ISOFORM X1"/>
    <property type="match status" value="1"/>
</dbReference>
<dbReference type="GO" id="GO:0005737">
    <property type="term" value="C:cytoplasm"/>
    <property type="evidence" value="ECO:0007669"/>
    <property type="project" value="TreeGrafter"/>
</dbReference>
<dbReference type="SUPFAM" id="SSF54695">
    <property type="entry name" value="POZ domain"/>
    <property type="match status" value="1"/>
</dbReference>
<dbReference type="EMBL" id="JAINUF010000004">
    <property type="protein sequence ID" value="KAJ8363339.1"/>
    <property type="molecule type" value="Genomic_DNA"/>
</dbReference>
<dbReference type="Pfam" id="PF02214">
    <property type="entry name" value="BTB_2"/>
    <property type="match status" value="1"/>
</dbReference>
<reference evidence="2" key="1">
    <citation type="journal article" date="2023" name="Science">
        <title>Genome structures resolve the early diversification of teleost fishes.</title>
        <authorList>
            <person name="Parey E."/>
            <person name="Louis A."/>
            <person name="Montfort J."/>
            <person name="Bouchez O."/>
            <person name="Roques C."/>
            <person name="Iampietro C."/>
            <person name="Lluch J."/>
            <person name="Castinel A."/>
            <person name="Donnadieu C."/>
            <person name="Desvignes T."/>
            <person name="Floi Bucao C."/>
            <person name="Jouanno E."/>
            <person name="Wen M."/>
            <person name="Mejri S."/>
            <person name="Dirks R."/>
            <person name="Jansen H."/>
            <person name="Henkel C."/>
            <person name="Chen W.J."/>
            <person name="Zahm M."/>
            <person name="Cabau C."/>
            <person name="Klopp C."/>
            <person name="Thompson A.W."/>
            <person name="Robinson-Rechavi M."/>
            <person name="Braasch I."/>
            <person name="Lecointre G."/>
            <person name="Bobe J."/>
            <person name="Postlethwait J.H."/>
            <person name="Berthelot C."/>
            <person name="Roest Crollius H."/>
            <person name="Guiguen Y."/>
        </authorList>
    </citation>
    <scope>NUCLEOTIDE SEQUENCE</scope>
    <source>
        <strain evidence="2">WJC10195</strain>
    </source>
</reference>
<protein>
    <recommendedName>
        <fullName evidence="1">Potassium channel tetramerisation-type BTB domain-containing protein</fullName>
    </recommendedName>
</protein>
<sequence length="131" mass="14971">MTTKLEPSEKTSQFRSQKSTLNYNDHNAPHFQLGLLAHNIGGVLCVTVYRRSITLLPFSTGYASSKICTRTRMRPGAYVIDRDPTYYGPILTICGTESWFYNKELAEEGVLEEAEFYNITPLIRLIKERDT</sequence>
<dbReference type="InterPro" id="IPR003131">
    <property type="entry name" value="T1-type_BTB"/>
</dbReference>